<evidence type="ECO:0000313" key="4">
    <source>
        <dbReference type="Proteomes" id="UP000255129"/>
    </source>
</evidence>
<reference evidence="3 4" key="1">
    <citation type="submission" date="2018-06" db="EMBL/GenBank/DDBJ databases">
        <authorList>
            <consortium name="Pathogen Informatics"/>
            <person name="Doyle S."/>
        </authorList>
    </citation>
    <scope>NUCLEOTIDE SEQUENCE [LARGE SCALE GENOMIC DNA]</scope>
    <source>
        <strain evidence="3 4">NCTC12026</strain>
    </source>
</reference>
<dbReference type="PANTHER" id="PTHR35601">
    <property type="entry name" value="TOXIN RELE"/>
    <property type="match status" value="1"/>
</dbReference>
<dbReference type="GO" id="GO:0016787">
    <property type="term" value="F:hydrolase activity"/>
    <property type="evidence" value="ECO:0007669"/>
    <property type="project" value="UniProtKB-KW"/>
</dbReference>
<dbReference type="PANTHER" id="PTHR35601:SF2">
    <property type="entry name" value="MRNA INTERFERASE TOXIN RELE"/>
    <property type="match status" value="1"/>
</dbReference>
<dbReference type="Proteomes" id="UP000255129">
    <property type="component" value="Unassembled WGS sequence"/>
</dbReference>
<evidence type="ECO:0000313" key="3">
    <source>
        <dbReference type="EMBL" id="SUC37126.1"/>
    </source>
</evidence>
<name>A0A379G8A7_9GAMM</name>
<dbReference type="OrthoDB" id="9801234at2"/>
<dbReference type="NCBIfam" id="TIGR02385">
    <property type="entry name" value="RelE_StbE"/>
    <property type="match status" value="1"/>
</dbReference>
<protein>
    <submittedName>
        <fullName evidence="3">mRNA interferase RelE</fullName>
        <ecNumber evidence="3">3.1.-.-</ecNumber>
    </submittedName>
</protein>
<dbReference type="SUPFAM" id="SSF143011">
    <property type="entry name" value="RelE-like"/>
    <property type="match status" value="1"/>
</dbReference>
<dbReference type="GeneID" id="93422788"/>
<keyword evidence="3" id="KW-0378">Hydrolase</keyword>
<dbReference type="EMBL" id="UGUA01000002">
    <property type="protein sequence ID" value="SUC37126.1"/>
    <property type="molecule type" value="Genomic_DNA"/>
</dbReference>
<evidence type="ECO:0000256" key="2">
    <source>
        <dbReference type="ARBA" id="ARBA00022649"/>
    </source>
</evidence>
<gene>
    <name evidence="3" type="primary">relE</name>
    <name evidence="3" type="ORF">NCTC12026_03580</name>
</gene>
<keyword evidence="2" id="KW-1277">Toxin-antitoxin system</keyword>
<proteinExistence type="inferred from homology"/>
<sequence>MIYSIEFDERALKEWKKLDSSIRDQFKNKLKKLQKNPHVESARLHGELSSCYKIKLRSSGYRLVYQVIHSEIVIFVIAIGKREASTAYTAANTRLVK</sequence>
<dbReference type="Gene3D" id="3.30.2310.20">
    <property type="entry name" value="RelE-like"/>
    <property type="match status" value="1"/>
</dbReference>
<dbReference type="InterPro" id="IPR035093">
    <property type="entry name" value="RelE/ParE_toxin_dom_sf"/>
</dbReference>
<comment type="similarity">
    <text evidence="1">Belongs to the RelE toxin family.</text>
</comment>
<dbReference type="Pfam" id="PF05016">
    <property type="entry name" value="ParE_toxin"/>
    <property type="match status" value="1"/>
</dbReference>
<dbReference type="EC" id="3.1.-.-" evidence="3"/>
<dbReference type="AlphaFoldDB" id="A0A379G8A7"/>
<evidence type="ECO:0000256" key="1">
    <source>
        <dbReference type="ARBA" id="ARBA00006226"/>
    </source>
</evidence>
<dbReference type="RefSeq" id="WP_112837460.1">
    <property type="nucleotide sequence ID" value="NZ_JAOXBK010000082.1"/>
</dbReference>
<dbReference type="InterPro" id="IPR007712">
    <property type="entry name" value="RelE/ParE_toxin"/>
</dbReference>
<organism evidence="3 4">
    <name type="scientific">Providencia rustigianii</name>
    <dbReference type="NCBI Taxonomy" id="158850"/>
    <lineage>
        <taxon>Bacteria</taxon>
        <taxon>Pseudomonadati</taxon>
        <taxon>Pseudomonadota</taxon>
        <taxon>Gammaproteobacteria</taxon>
        <taxon>Enterobacterales</taxon>
        <taxon>Morganellaceae</taxon>
        <taxon>Providencia</taxon>
    </lineage>
</organism>
<accession>A0A379G8A7</accession>